<dbReference type="InterPro" id="IPR035996">
    <property type="entry name" value="4pyrrol_Methylase_sf"/>
</dbReference>
<dbReference type="InterPro" id="IPR014776">
    <property type="entry name" value="4pyrrole_Mease_sub2"/>
</dbReference>
<dbReference type="Gene3D" id="3.30.950.10">
    <property type="entry name" value="Methyltransferase, Cobalt-precorrin-4 Transmethylase, Domain 2"/>
    <property type="match status" value="1"/>
</dbReference>
<dbReference type="PANTHER" id="PTHR46111:SF2">
    <property type="entry name" value="SAM-DEPENDENT METHYLTRANSFERASE"/>
    <property type="match status" value="1"/>
</dbReference>
<evidence type="ECO:0000256" key="1">
    <source>
        <dbReference type="ARBA" id="ARBA00022490"/>
    </source>
</evidence>
<name>F4MMM7_9BACT</name>
<reference evidence="7" key="1">
    <citation type="submission" date="2010-05" db="EMBL/GenBank/DDBJ databases">
        <authorList>
            <person name="Genoscope - CEA"/>
        </authorList>
    </citation>
    <scope>NUCLEOTIDE SEQUENCE</scope>
</reference>
<evidence type="ECO:0000256" key="5">
    <source>
        <dbReference type="ARBA" id="ARBA00022691"/>
    </source>
</evidence>
<reference evidence="7" key="2">
    <citation type="journal article" date="2012" name="Environ. Microbiol.">
        <title>Genomic content of uncultured Bacteroidetes from contrasting oceanic provinces in the North Atlantic Ocean.</title>
        <authorList>
            <person name="Gomez-Pereira P.R."/>
            <person name="Schuler M."/>
            <person name="Fuchs B.M."/>
            <person name="Bennke C."/>
            <person name="Teeling H."/>
            <person name="Waldmann J."/>
            <person name="Richter M."/>
            <person name="Barbe V."/>
            <person name="Bataille E."/>
            <person name="Glockner F.O."/>
            <person name="Amann R."/>
        </authorList>
    </citation>
    <scope>NUCLEOTIDE SEQUENCE</scope>
</reference>
<dbReference type="Gene3D" id="3.40.1010.10">
    <property type="entry name" value="Cobalt-precorrin-4 Transmethylase, Domain 1"/>
    <property type="match status" value="1"/>
</dbReference>
<sequence length="236" mass="26584">MIGNLYLIPNTLGEVALLEVLPIAVQKKIEDIDIYIVESEKSARRFIKAICPDKFQEKLKLFTLNKFTETLEITNYLNPCIEQGESIGLISDAGCPAVADPGSEVVRLAHERNIKVVPIVGPSSILLAMMASGMNGQNFAFNGYLPIDKNERKAILKKLEKRSFDHKQAQAFIETPYRNQKLLEDLCRVLHPNTRICVACDLTLSSEYIKTLSAGEWLKNKVDLHKRPTIFVLQKD</sequence>
<evidence type="ECO:0000256" key="2">
    <source>
        <dbReference type="ARBA" id="ARBA00022552"/>
    </source>
</evidence>
<keyword evidence="2" id="KW-0698">rRNA processing</keyword>
<dbReference type="GO" id="GO:0032259">
    <property type="term" value="P:methylation"/>
    <property type="evidence" value="ECO:0007669"/>
    <property type="project" value="UniProtKB-KW"/>
</dbReference>
<dbReference type="EMBL" id="FQ032821">
    <property type="protein sequence ID" value="CBL87390.1"/>
    <property type="molecule type" value="Genomic_DNA"/>
</dbReference>
<proteinExistence type="predicted"/>
<evidence type="ECO:0000313" key="7">
    <source>
        <dbReference type="EMBL" id="CBL87390.1"/>
    </source>
</evidence>
<keyword evidence="3 7" id="KW-0489">Methyltransferase</keyword>
<dbReference type="SUPFAM" id="SSF53790">
    <property type="entry name" value="Tetrapyrrole methylase"/>
    <property type="match status" value="1"/>
</dbReference>
<dbReference type="Pfam" id="PF00590">
    <property type="entry name" value="TP_methylase"/>
    <property type="match status" value="1"/>
</dbReference>
<dbReference type="InterPro" id="IPR014777">
    <property type="entry name" value="4pyrrole_Mease_sub1"/>
</dbReference>
<accession>F4MMM7</accession>
<feature type="domain" description="Tetrapyrrole methylase" evidence="6">
    <location>
        <begin position="23"/>
        <end position="213"/>
    </location>
</feature>
<dbReference type="EC" id="2.1.1.-" evidence="7"/>
<dbReference type="InterPro" id="IPR000878">
    <property type="entry name" value="4pyrrol_Mease"/>
</dbReference>
<keyword evidence="5" id="KW-0949">S-adenosyl-L-methionine</keyword>
<protein>
    <submittedName>
        <fullName evidence="7">Tetrapyrrole methylase family protein</fullName>
        <ecNumber evidence="7">2.1.1.-</ecNumber>
    </submittedName>
</protein>
<organism evidence="7">
    <name type="scientific">uncultured Flavobacteriia bacterium</name>
    <dbReference type="NCBI Taxonomy" id="212695"/>
    <lineage>
        <taxon>Bacteria</taxon>
        <taxon>Pseudomonadati</taxon>
        <taxon>Bacteroidota</taxon>
        <taxon>Flavobacteriia</taxon>
        <taxon>environmental samples</taxon>
    </lineage>
</organism>
<dbReference type="AlphaFoldDB" id="F4MMM7"/>
<keyword evidence="1" id="KW-0963">Cytoplasm</keyword>
<gene>
    <name evidence="7" type="ORF">S18_812_0012</name>
</gene>
<dbReference type="PIRSF" id="PIRSF005917">
    <property type="entry name" value="MTase_YraL"/>
    <property type="match status" value="1"/>
</dbReference>
<dbReference type="GO" id="GO:0006364">
    <property type="term" value="P:rRNA processing"/>
    <property type="evidence" value="ECO:0007669"/>
    <property type="project" value="UniProtKB-KW"/>
</dbReference>
<dbReference type="InterPro" id="IPR008189">
    <property type="entry name" value="rRNA_ssu_MeTfrase_I"/>
</dbReference>
<dbReference type="PANTHER" id="PTHR46111">
    <property type="entry name" value="RIBOSOMAL RNA SMALL SUBUNIT METHYLTRANSFERASE I"/>
    <property type="match status" value="1"/>
</dbReference>
<dbReference type="CDD" id="cd11649">
    <property type="entry name" value="RsmI_like"/>
    <property type="match status" value="1"/>
</dbReference>
<keyword evidence="4 7" id="KW-0808">Transferase</keyword>
<evidence type="ECO:0000259" key="6">
    <source>
        <dbReference type="Pfam" id="PF00590"/>
    </source>
</evidence>
<evidence type="ECO:0000256" key="3">
    <source>
        <dbReference type="ARBA" id="ARBA00022603"/>
    </source>
</evidence>
<dbReference type="GO" id="GO:0008168">
    <property type="term" value="F:methyltransferase activity"/>
    <property type="evidence" value="ECO:0007669"/>
    <property type="project" value="UniProtKB-KW"/>
</dbReference>
<evidence type="ECO:0000256" key="4">
    <source>
        <dbReference type="ARBA" id="ARBA00022679"/>
    </source>
</evidence>